<keyword evidence="4" id="KW-1185">Reference proteome</keyword>
<evidence type="ECO:0008006" key="5">
    <source>
        <dbReference type="Google" id="ProtNLM"/>
    </source>
</evidence>
<dbReference type="InterPro" id="IPR021235">
    <property type="entry name" value="DUF2637"/>
</dbReference>
<keyword evidence="2" id="KW-1133">Transmembrane helix</keyword>
<evidence type="ECO:0000313" key="3">
    <source>
        <dbReference type="EMBL" id="RAG85739.1"/>
    </source>
</evidence>
<proteinExistence type="predicted"/>
<dbReference type="Proteomes" id="UP000248889">
    <property type="component" value="Unassembled WGS sequence"/>
</dbReference>
<sequence>MQCAERRRRRNSLLQPYCRAVRGAVKKKGGRRKVFPARAGADRPRRSRCDVVDQGCPVYRPVADPLGPFTGPLTGFEASADGWPSAEDTLVEHWWSDALSACRSDEGLRSRDGAEAQGGAPSTSRRNGGTIPEEPSRRSHRRQAKRPNRPTVVCSLIEGATALIATAVCALGYLLSYGPLHHLAEPRVPQSLAQPWPVVIYGPWLAACLSLLRAALDGRRVVHSWCVVVAFSSVATVLCIADVPRTTVDTVVAGLPPITAAVALHQLVRQLRMSRGQRRQASRARRHRGRRG</sequence>
<feature type="transmembrane region" description="Helical" evidence="2">
    <location>
        <begin position="224"/>
        <end position="244"/>
    </location>
</feature>
<name>A0A2X0KF37_9ACTN</name>
<feature type="transmembrane region" description="Helical" evidence="2">
    <location>
        <begin position="250"/>
        <end position="268"/>
    </location>
</feature>
<dbReference type="AlphaFoldDB" id="A0A2X0KF37"/>
<evidence type="ECO:0000256" key="1">
    <source>
        <dbReference type="SAM" id="MobiDB-lite"/>
    </source>
</evidence>
<reference evidence="3 4" key="1">
    <citation type="submission" date="2018-06" db="EMBL/GenBank/DDBJ databases">
        <title>Streptacidiphilus pinicola sp. nov., isolated from pine grove soil.</title>
        <authorList>
            <person name="Roh S.G."/>
            <person name="Park S."/>
            <person name="Kim M.-K."/>
            <person name="Yun B.-R."/>
            <person name="Park J."/>
            <person name="Kim M.J."/>
            <person name="Kim Y.S."/>
            <person name="Kim S.B."/>
        </authorList>
    </citation>
    <scope>NUCLEOTIDE SEQUENCE [LARGE SCALE GENOMIC DNA]</scope>
    <source>
        <strain evidence="3 4">MMS16-CNU450</strain>
    </source>
</reference>
<protein>
    <recommendedName>
        <fullName evidence="5">DUF2637 domain-containing protein</fullName>
    </recommendedName>
</protein>
<feature type="region of interest" description="Disordered" evidence="1">
    <location>
        <begin position="106"/>
        <end position="147"/>
    </location>
</feature>
<evidence type="ECO:0000313" key="4">
    <source>
        <dbReference type="Proteomes" id="UP000248889"/>
    </source>
</evidence>
<keyword evidence="2" id="KW-0472">Membrane</keyword>
<feature type="compositionally biased region" description="Basic residues" evidence="1">
    <location>
        <begin position="275"/>
        <end position="292"/>
    </location>
</feature>
<feature type="compositionally biased region" description="Basic residues" evidence="1">
    <location>
        <begin position="138"/>
        <end position="147"/>
    </location>
</feature>
<feature type="transmembrane region" description="Helical" evidence="2">
    <location>
        <begin position="151"/>
        <end position="175"/>
    </location>
</feature>
<evidence type="ECO:0000256" key="2">
    <source>
        <dbReference type="SAM" id="Phobius"/>
    </source>
</evidence>
<feature type="transmembrane region" description="Helical" evidence="2">
    <location>
        <begin position="195"/>
        <end position="212"/>
    </location>
</feature>
<dbReference type="Pfam" id="PF10935">
    <property type="entry name" value="DUF2637"/>
    <property type="match status" value="1"/>
</dbReference>
<comment type="caution">
    <text evidence="3">The sequence shown here is derived from an EMBL/GenBank/DDBJ whole genome shotgun (WGS) entry which is preliminary data.</text>
</comment>
<dbReference type="EMBL" id="QKYN01000037">
    <property type="protein sequence ID" value="RAG85739.1"/>
    <property type="molecule type" value="Genomic_DNA"/>
</dbReference>
<feature type="region of interest" description="Disordered" evidence="1">
    <location>
        <begin position="273"/>
        <end position="292"/>
    </location>
</feature>
<gene>
    <name evidence="3" type="ORF">DN069_09515</name>
</gene>
<dbReference type="OrthoDB" id="3855580at2"/>
<accession>A0A2X0KF37</accession>
<organism evidence="3 4">
    <name type="scientific">Streptacidiphilus pinicola</name>
    <dbReference type="NCBI Taxonomy" id="2219663"/>
    <lineage>
        <taxon>Bacteria</taxon>
        <taxon>Bacillati</taxon>
        <taxon>Actinomycetota</taxon>
        <taxon>Actinomycetes</taxon>
        <taxon>Kitasatosporales</taxon>
        <taxon>Streptomycetaceae</taxon>
        <taxon>Streptacidiphilus</taxon>
    </lineage>
</organism>
<keyword evidence="2" id="KW-0812">Transmembrane</keyword>